<feature type="domain" description="Acid ceramidase N-terminal" evidence="2">
    <location>
        <begin position="49"/>
        <end position="100"/>
    </location>
</feature>
<organism evidence="3 4">
    <name type="scientific">Pristionchus entomophagus</name>
    <dbReference type="NCBI Taxonomy" id="358040"/>
    <lineage>
        <taxon>Eukaryota</taxon>
        <taxon>Metazoa</taxon>
        <taxon>Ecdysozoa</taxon>
        <taxon>Nematoda</taxon>
        <taxon>Chromadorea</taxon>
        <taxon>Rhabditida</taxon>
        <taxon>Rhabditina</taxon>
        <taxon>Diplogasteromorpha</taxon>
        <taxon>Diplogasteroidea</taxon>
        <taxon>Neodiplogasteridae</taxon>
        <taxon>Pristionchus</taxon>
    </lineage>
</organism>
<comment type="caution">
    <text evidence="3">The sequence shown here is derived from an EMBL/GenBank/DDBJ whole genome shotgun (WGS) entry which is preliminary data.</text>
</comment>
<reference evidence="3" key="1">
    <citation type="submission" date="2023-10" db="EMBL/GenBank/DDBJ databases">
        <title>Genome assembly of Pristionchus species.</title>
        <authorList>
            <person name="Yoshida K."/>
            <person name="Sommer R.J."/>
        </authorList>
    </citation>
    <scope>NUCLEOTIDE SEQUENCE</scope>
    <source>
        <strain evidence="3">RS0144</strain>
    </source>
</reference>
<dbReference type="InterPro" id="IPR029130">
    <property type="entry name" value="Acid_ceramidase_N"/>
</dbReference>
<dbReference type="AlphaFoldDB" id="A0AAV5SDM8"/>
<accession>A0AAV5SDM8</accession>
<dbReference type="Proteomes" id="UP001432027">
    <property type="component" value="Unassembled WGS sequence"/>
</dbReference>
<dbReference type="PANTHER" id="PTHR28583">
    <property type="entry name" value="ACID AMIDASE"/>
    <property type="match status" value="1"/>
</dbReference>
<name>A0AAV5SDM8_9BILA</name>
<evidence type="ECO:0000313" key="4">
    <source>
        <dbReference type="Proteomes" id="UP001432027"/>
    </source>
</evidence>
<dbReference type="Pfam" id="PF15508">
    <property type="entry name" value="NAAA-beta"/>
    <property type="match status" value="1"/>
</dbReference>
<dbReference type="PANTHER" id="PTHR28583:SF1">
    <property type="entry name" value="ACID CERAMIDASE"/>
    <property type="match status" value="1"/>
</dbReference>
<evidence type="ECO:0000313" key="3">
    <source>
        <dbReference type="EMBL" id="GMS81020.1"/>
    </source>
</evidence>
<proteinExistence type="predicted"/>
<feature type="non-terminal residue" evidence="3">
    <location>
        <position position="1"/>
    </location>
</feature>
<sequence length="162" mass="18430">LLSLLLLLPCSIIAAPTNTHTLDNPWGEYAPECLADKPSLWDESRIIKKWYTINLDAEAHDMWREVANDYKDKMMSTLDVVKTMADEFGGEGTWDMLLPLFWDAPEKLTEPYKTEIKAMADLTGIPVEQLTLLNLFYEVDKACTSLIAIDHNGKTYHGRLLL</sequence>
<protein>
    <recommendedName>
        <fullName evidence="1">ceramidase</fullName>
        <ecNumber evidence="1">3.5.1.23</ecNumber>
    </recommendedName>
</protein>
<evidence type="ECO:0000259" key="2">
    <source>
        <dbReference type="Pfam" id="PF15508"/>
    </source>
</evidence>
<evidence type="ECO:0000256" key="1">
    <source>
        <dbReference type="ARBA" id="ARBA00011891"/>
    </source>
</evidence>
<feature type="non-terminal residue" evidence="3">
    <location>
        <position position="162"/>
    </location>
</feature>
<gene>
    <name evidence="3" type="ORF">PENTCL1PPCAC_3195</name>
</gene>
<dbReference type="EMBL" id="BTSX01000001">
    <property type="protein sequence ID" value="GMS81020.1"/>
    <property type="molecule type" value="Genomic_DNA"/>
</dbReference>
<keyword evidence="4" id="KW-1185">Reference proteome</keyword>
<dbReference type="GO" id="GO:0017040">
    <property type="term" value="F:N-acylsphingosine amidohydrolase activity"/>
    <property type="evidence" value="ECO:0007669"/>
    <property type="project" value="UniProtKB-EC"/>
</dbReference>
<dbReference type="EC" id="3.5.1.23" evidence="1"/>